<sequence length="448" mass="52082">MRLTFIHPAIGHRQGKSYLRSWQMEPLPVAALKGLTPEDVETRFYDDRLELIPWEEPTDAVAISVETYTARRAYQIASEFRQRGVPVIMGGFHATLVPDEVARFADTLVTGEAEAIWSEVIDDLRHGTLKNHYQGMQTDLRQVRVDRSLFKGKRYLPIGLVETGRGCRFPCEFCAVQTFYQRRYRRRDIDSVLAELQQLKPEKKMFFFVDDNFAGSLRESREILPELARAGVRWVTQMSINAAHDETFVQQLAKAGCRGVLIGFESLIEDNLRQMNKRVNTMKGGFNNALANLRKHGIAVYGTFVFGYDHDTPESFGEAVQYAREQGMYIAAFNHMTPFPGTPLYSRLQQEGRLRFQNWWLDDGYHYNDLPFFPARLTPQQVTDGCVQARRDFYSWRSMFQRSWQNRNDFFMFRNYFPINMMHHNEISSRNGYPLGDASWQGQLLEVK</sequence>
<keyword evidence="4" id="KW-0949">S-adenosyl-L-methionine</keyword>
<dbReference type="AlphaFoldDB" id="A0AAP9R1S9"/>
<feature type="domain" description="B12-binding" evidence="8">
    <location>
        <begin position="1"/>
        <end position="131"/>
    </location>
</feature>
<evidence type="ECO:0000256" key="3">
    <source>
        <dbReference type="ARBA" id="ARBA00022679"/>
    </source>
</evidence>
<dbReference type="Pfam" id="PF04055">
    <property type="entry name" value="Radical_SAM"/>
    <property type="match status" value="1"/>
</dbReference>
<dbReference type="GO" id="GO:0031419">
    <property type="term" value="F:cobalamin binding"/>
    <property type="evidence" value="ECO:0007669"/>
    <property type="project" value="InterPro"/>
</dbReference>
<dbReference type="PANTHER" id="PTHR43409">
    <property type="entry name" value="ANAEROBIC MAGNESIUM-PROTOPORPHYRIN IX MONOMETHYL ESTER CYCLASE-RELATED"/>
    <property type="match status" value="1"/>
</dbReference>
<dbReference type="InterPro" id="IPR023404">
    <property type="entry name" value="rSAM_horseshoe"/>
</dbReference>
<dbReference type="RefSeq" id="WP_182015401.1">
    <property type="nucleotide sequence ID" value="NZ_CP055905.1"/>
</dbReference>
<evidence type="ECO:0000256" key="1">
    <source>
        <dbReference type="ARBA" id="ARBA00001966"/>
    </source>
</evidence>
<dbReference type="Gene3D" id="3.40.50.280">
    <property type="entry name" value="Cobalamin-binding domain"/>
    <property type="match status" value="1"/>
</dbReference>
<dbReference type="Gene3D" id="3.80.30.20">
    <property type="entry name" value="tm_1862 like domain"/>
    <property type="match status" value="1"/>
</dbReference>
<dbReference type="Proteomes" id="UP000514462">
    <property type="component" value="Plasmid pRHBSTW-00938_2"/>
</dbReference>
<evidence type="ECO:0000313" key="11">
    <source>
        <dbReference type="Proteomes" id="UP000514462"/>
    </source>
</evidence>
<dbReference type="SFLD" id="SFLDG01082">
    <property type="entry name" value="B12-binding_domain_containing"/>
    <property type="match status" value="1"/>
</dbReference>
<evidence type="ECO:0000259" key="8">
    <source>
        <dbReference type="PROSITE" id="PS51332"/>
    </source>
</evidence>
<geneLocation type="plasmid" evidence="11">
    <name>prhbstw-00938_2</name>
</geneLocation>
<dbReference type="PROSITE" id="PS51332">
    <property type="entry name" value="B12_BINDING"/>
    <property type="match status" value="1"/>
</dbReference>
<evidence type="ECO:0000259" key="9">
    <source>
        <dbReference type="PROSITE" id="PS51918"/>
    </source>
</evidence>
<dbReference type="CDD" id="cd01335">
    <property type="entry name" value="Radical_SAM"/>
    <property type="match status" value="1"/>
</dbReference>
<keyword evidence="6" id="KW-0408">Iron</keyword>
<dbReference type="PANTHER" id="PTHR43409:SF7">
    <property type="entry name" value="BLL1977 PROTEIN"/>
    <property type="match status" value="1"/>
</dbReference>
<evidence type="ECO:0000256" key="5">
    <source>
        <dbReference type="ARBA" id="ARBA00022723"/>
    </source>
</evidence>
<evidence type="ECO:0000256" key="7">
    <source>
        <dbReference type="ARBA" id="ARBA00023014"/>
    </source>
</evidence>
<dbReference type="SFLD" id="SFLDS00029">
    <property type="entry name" value="Radical_SAM"/>
    <property type="match status" value="1"/>
</dbReference>
<dbReference type="InterPro" id="IPR058240">
    <property type="entry name" value="rSAM_sf"/>
</dbReference>
<dbReference type="GO" id="GO:0003824">
    <property type="term" value="F:catalytic activity"/>
    <property type="evidence" value="ECO:0007669"/>
    <property type="project" value="InterPro"/>
</dbReference>
<reference evidence="11" key="1">
    <citation type="submission" date="2020-06" db="EMBL/GenBank/DDBJ databases">
        <title>REHAB project genomes.</title>
        <authorList>
            <person name="Shaw L.P."/>
        </authorList>
    </citation>
    <scope>NUCLEOTIDE SEQUENCE [LARGE SCALE GENOMIC DNA]</scope>
    <source>
        <strain evidence="11">RHBSTW-00938</strain>
        <plasmid evidence="11">prhbstw-00938_2</plasmid>
    </source>
</reference>
<feature type="domain" description="Radical SAM core" evidence="9">
    <location>
        <begin position="153"/>
        <end position="380"/>
    </location>
</feature>
<comment type="cofactor">
    <cofactor evidence="1">
        <name>[4Fe-4S] cluster</name>
        <dbReference type="ChEBI" id="CHEBI:49883"/>
    </cofactor>
</comment>
<dbReference type="GO" id="GO:0051539">
    <property type="term" value="F:4 iron, 4 sulfur cluster binding"/>
    <property type="evidence" value="ECO:0007669"/>
    <property type="project" value="UniProtKB-KW"/>
</dbReference>
<dbReference type="InterPro" id="IPR051198">
    <property type="entry name" value="BchE-like"/>
</dbReference>
<keyword evidence="7" id="KW-0411">Iron-sulfur</keyword>
<evidence type="ECO:0000313" key="10">
    <source>
        <dbReference type="EMBL" id="QMR43021.1"/>
    </source>
</evidence>
<dbReference type="SFLD" id="SFLDG01123">
    <property type="entry name" value="methyltransferase_(Class_B)"/>
    <property type="match status" value="1"/>
</dbReference>
<dbReference type="InterPro" id="IPR006158">
    <property type="entry name" value="Cobalamin-bd"/>
</dbReference>
<keyword evidence="5" id="KW-0479">Metal-binding</keyword>
<evidence type="ECO:0000256" key="4">
    <source>
        <dbReference type="ARBA" id="ARBA00022691"/>
    </source>
</evidence>
<dbReference type="InterPro" id="IPR006638">
    <property type="entry name" value="Elp3/MiaA/NifB-like_rSAM"/>
</dbReference>
<name>A0AAP9R1S9_KLEAE</name>
<dbReference type="InterPro" id="IPR007197">
    <property type="entry name" value="rSAM"/>
</dbReference>
<dbReference type="SUPFAM" id="SSF102114">
    <property type="entry name" value="Radical SAM enzymes"/>
    <property type="match status" value="1"/>
</dbReference>
<evidence type="ECO:0000256" key="2">
    <source>
        <dbReference type="ARBA" id="ARBA00022603"/>
    </source>
</evidence>
<keyword evidence="3" id="KW-0808">Transferase</keyword>
<dbReference type="SMART" id="SM00729">
    <property type="entry name" value="Elp3"/>
    <property type="match status" value="1"/>
</dbReference>
<organism evidence="10 11">
    <name type="scientific">Klebsiella aerogenes</name>
    <name type="common">Enterobacter aerogenes</name>
    <dbReference type="NCBI Taxonomy" id="548"/>
    <lineage>
        <taxon>Bacteria</taxon>
        <taxon>Pseudomonadati</taxon>
        <taxon>Pseudomonadota</taxon>
        <taxon>Gammaproteobacteria</taxon>
        <taxon>Enterobacterales</taxon>
        <taxon>Enterobacteriaceae</taxon>
        <taxon>Klebsiella/Raoultella group</taxon>
        <taxon>Klebsiella</taxon>
    </lineage>
</organism>
<protein>
    <submittedName>
        <fullName evidence="10">B12-binding domain-containing radical SAM protein</fullName>
    </submittedName>
</protein>
<accession>A0AAP9R1S9</accession>
<dbReference type="EMBL" id="CP055905">
    <property type="protein sequence ID" value="QMR43021.1"/>
    <property type="molecule type" value="Genomic_DNA"/>
</dbReference>
<evidence type="ECO:0000256" key="6">
    <source>
        <dbReference type="ARBA" id="ARBA00023004"/>
    </source>
</evidence>
<dbReference type="PROSITE" id="PS51918">
    <property type="entry name" value="RADICAL_SAM"/>
    <property type="match status" value="1"/>
</dbReference>
<proteinExistence type="predicted"/>
<keyword evidence="2" id="KW-0489">Methyltransferase</keyword>
<keyword evidence="10" id="KW-0614">Plasmid</keyword>
<gene>
    <name evidence="10" type="ORF">HV331_26410</name>
</gene>
<dbReference type="GO" id="GO:0046872">
    <property type="term" value="F:metal ion binding"/>
    <property type="evidence" value="ECO:0007669"/>
    <property type="project" value="UniProtKB-KW"/>
</dbReference>
<dbReference type="GO" id="GO:0005829">
    <property type="term" value="C:cytosol"/>
    <property type="evidence" value="ECO:0007669"/>
    <property type="project" value="TreeGrafter"/>
</dbReference>
<dbReference type="InterPro" id="IPR034466">
    <property type="entry name" value="Methyltransferase_Class_B"/>
</dbReference>